<evidence type="ECO:0000313" key="2">
    <source>
        <dbReference type="Proteomes" id="UP000681317"/>
    </source>
</evidence>
<proteinExistence type="predicted"/>
<name>A0ABM7Q1H3_9GAMM</name>
<accession>A0ABM7Q1H3</accession>
<dbReference type="RefSeq" id="WP_213435080.1">
    <property type="nucleotide sequence ID" value="NZ_AP024545.1"/>
</dbReference>
<gene>
    <name evidence="1" type="ORF">LYSCAS_00680</name>
</gene>
<dbReference type="Proteomes" id="UP000681317">
    <property type="component" value="Chromosome"/>
</dbReference>
<sequence>MRQWTADDFDALSWHDVHVHGFRIESADQETGTAELILDIDFLLEWRRVDDGSFEFDIAPATLQFHDVFGLRFQLDFTNPGAGMGAFSIERIEREQFEYPNGHTGWRWTLPINWPSGRITFEASGFTQRLTRAPIVSQGLWLDDAQRHPAR</sequence>
<protein>
    <submittedName>
        <fullName evidence="1">Uncharacterized protein</fullName>
    </submittedName>
</protein>
<dbReference type="EMBL" id="AP024545">
    <property type="protein sequence ID" value="BCT91044.1"/>
    <property type="molecule type" value="Genomic_DNA"/>
</dbReference>
<organism evidence="1 2">
    <name type="scientific">Noviluteimonas caseinilytica</name>
    <dbReference type="NCBI Taxonomy" id="2675101"/>
    <lineage>
        <taxon>Bacteria</taxon>
        <taxon>Pseudomonadati</taxon>
        <taxon>Pseudomonadota</taxon>
        <taxon>Gammaproteobacteria</taxon>
        <taxon>Lysobacterales</taxon>
        <taxon>Lysobacteraceae</taxon>
        <taxon>Noviluteimonas</taxon>
    </lineage>
</organism>
<evidence type="ECO:0000313" key="1">
    <source>
        <dbReference type="EMBL" id="BCT91044.1"/>
    </source>
</evidence>
<keyword evidence="2" id="KW-1185">Reference proteome</keyword>
<reference evidence="1 2" key="1">
    <citation type="submission" date="2021-03" db="EMBL/GenBank/DDBJ databases">
        <title>Complete Genome Sequences of Two Lysobacter Strains Isolated from Sea Water (Lysobacter caseinilyticus) and Soil (Lysobacter helvus) in South Korea.</title>
        <authorList>
            <person name="Watanabe Y."/>
            <person name="Arakawa K."/>
        </authorList>
    </citation>
    <scope>NUCLEOTIDE SEQUENCE [LARGE SCALE GENOMIC DNA]</scope>
    <source>
        <strain evidence="1 2">KVB24</strain>
    </source>
</reference>